<protein>
    <recommendedName>
        <fullName evidence="4">Two pore domain potassium channel family protein</fullName>
    </recommendedName>
</protein>
<reference evidence="3" key="1">
    <citation type="submission" date="2019-08" db="EMBL/GenBank/DDBJ databases">
        <title>Limnoglobus roseus gen. nov., sp. nov., a novel freshwater planctomycete with a giant genome from the family Gemmataceae.</title>
        <authorList>
            <person name="Kulichevskaya I.S."/>
            <person name="Naumoff D.G."/>
            <person name="Miroshnikov K."/>
            <person name="Ivanova A."/>
            <person name="Philippov D.A."/>
            <person name="Hakobyan A."/>
            <person name="Rijpstra I.C."/>
            <person name="Sinninghe Damste J.S."/>
            <person name="Liesack W."/>
            <person name="Dedysh S.N."/>
        </authorList>
    </citation>
    <scope>NUCLEOTIDE SEQUENCE [LARGE SCALE GENOMIC DNA]</scope>
    <source>
        <strain evidence="3">PX52</strain>
    </source>
</reference>
<dbReference type="AlphaFoldDB" id="A0A5C1ABZ6"/>
<feature type="transmembrane region" description="Helical" evidence="1">
    <location>
        <begin position="83"/>
        <end position="106"/>
    </location>
</feature>
<gene>
    <name evidence="2" type="ORF">PX52LOC_02638</name>
</gene>
<keyword evidence="1" id="KW-0812">Transmembrane</keyword>
<evidence type="ECO:0008006" key="4">
    <source>
        <dbReference type="Google" id="ProtNLM"/>
    </source>
</evidence>
<dbReference type="KEGG" id="lrs:PX52LOC_02638"/>
<feature type="transmembrane region" description="Helical" evidence="1">
    <location>
        <begin position="28"/>
        <end position="49"/>
    </location>
</feature>
<evidence type="ECO:0000256" key="1">
    <source>
        <dbReference type="SAM" id="Phobius"/>
    </source>
</evidence>
<accession>A0A5C1ABZ6</accession>
<proteinExistence type="predicted"/>
<dbReference type="Gene3D" id="1.10.287.70">
    <property type="match status" value="1"/>
</dbReference>
<dbReference type="EMBL" id="CP042425">
    <property type="protein sequence ID" value="QEL15703.1"/>
    <property type="molecule type" value="Genomic_DNA"/>
</dbReference>
<keyword evidence="3" id="KW-1185">Reference proteome</keyword>
<evidence type="ECO:0000313" key="2">
    <source>
        <dbReference type="EMBL" id="QEL15703.1"/>
    </source>
</evidence>
<keyword evidence="1" id="KW-0472">Membrane</keyword>
<dbReference type="SUPFAM" id="SSF81324">
    <property type="entry name" value="Voltage-gated potassium channels"/>
    <property type="match status" value="1"/>
</dbReference>
<name>A0A5C1ABZ6_9BACT</name>
<dbReference type="Proteomes" id="UP000324974">
    <property type="component" value="Chromosome"/>
</dbReference>
<sequence>MFGFPPFENKSDPIATRAVFFRRLGRNFLVMCGFIAFSLTVGTLGYHYVGGVEWVDGLLNAAMILTGMGPVDPMKTTAGKLFATFYALYSGIAFLTMIAVLVAPIYHRMLHRLHLETEDDKDGDDEKPK</sequence>
<dbReference type="RefSeq" id="WP_149110492.1">
    <property type="nucleotide sequence ID" value="NZ_CP042425.1"/>
</dbReference>
<organism evidence="2 3">
    <name type="scientific">Limnoglobus roseus</name>
    <dbReference type="NCBI Taxonomy" id="2598579"/>
    <lineage>
        <taxon>Bacteria</taxon>
        <taxon>Pseudomonadati</taxon>
        <taxon>Planctomycetota</taxon>
        <taxon>Planctomycetia</taxon>
        <taxon>Gemmatales</taxon>
        <taxon>Gemmataceae</taxon>
        <taxon>Limnoglobus</taxon>
    </lineage>
</organism>
<keyword evidence="1" id="KW-1133">Transmembrane helix</keyword>
<evidence type="ECO:0000313" key="3">
    <source>
        <dbReference type="Proteomes" id="UP000324974"/>
    </source>
</evidence>
<dbReference type="OrthoDB" id="465094at2"/>